<evidence type="ECO:0000256" key="5">
    <source>
        <dbReference type="SAM" id="MobiDB-lite"/>
    </source>
</evidence>
<evidence type="ECO:0000256" key="1">
    <source>
        <dbReference type="ARBA" id="ARBA00010541"/>
    </source>
</evidence>
<feature type="compositionally biased region" description="Basic and acidic residues" evidence="5">
    <location>
        <begin position="44"/>
        <end position="60"/>
    </location>
</feature>
<dbReference type="SUPFAM" id="SSF50156">
    <property type="entry name" value="PDZ domain-like"/>
    <property type="match status" value="1"/>
</dbReference>
<dbReference type="InterPro" id="IPR051201">
    <property type="entry name" value="Chloro_Bact_Ser_Proteases"/>
</dbReference>
<feature type="region of interest" description="Disordered" evidence="5">
    <location>
        <begin position="1"/>
        <end position="88"/>
    </location>
</feature>
<keyword evidence="2 8" id="KW-0645">Protease</keyword>
<protein>
    <submittedName>
        <fullName evidence="8">Putative protease</fullName>
    </submittedName>
</protein>
<dbReference type="PANTHER" id="PTHR43343:SF3">
    <property type="entry name" value="PROTEASE DO-LIKE 8, CHLOROPLASTIC"/>
    <property type="match status" value="1"/>
</dbReference>
<dbReference type="InterPro" id="IPR001940">
    <property type="entry name" value="Peptidase_S1C"/>
</dbReference>
<keyword evidence="3" id="KW-0378">Hydrolase</keyword>
<evidence type="ECO:0000256" key="3">
    <source>
        <dbReference type="ARBA" id="ARBA00022801"/>
    </source>
</evidence>
<dbReference type="HOGENOM" id="CLU_020120_3_7_11"/>
<dbReference type="Gene3D" id="2.30.42.10">
    <property type="match status" value="1"/>
</dbReference>
<evidence type="ECO:0000256" key="6">
    <source>
        <dbReference type="SAM" id="Phobius"/>
    </source>
</evidence>
<evidence type="ECO:0000313" key="9">
    <source>
        <dbReference type="Proteomes" id="UP000019150"/>
    </source>
</evidence>
<dbReference type="FunFam" id="2.40.10.10:FF:000001">
    <property type="entry name" value="Periplasmic serine protease DegS"/>
    <property type="match status" value="1"/>
</dbReference>
<dbReference type="STRING" id="1415166.NONO_c64360"/>
<dbReference type="CDD" id="cd06779">
    <property type="entry name" value="cpPDZ_Deg_HtrA-like"/>
    <property type="match status" value="1"/>
</dbReference>
<keyword evidence="6" id="KW-1133">Transmembrane helix</keyword>
<dbReference type="GO" id="GO:0006508">
    <property type="term" value="P:proteolysis"/>
    <property type="evidence" value="ECO:0007669"/>
    <property type="project" value="UniProtKB-KW"/>
</dbReference>
<evidence type="ECO:0000259" key="7">
    <source>
        <dbReference type="PROSITE" id="PS50106"/>
    </source>
</evidence>
<feature type="compositionally biased region" description="Polar residues" evidence="5">
    <location>
        <begin position="1"/>
        <end position="23"/>
    </location>
</feature>
<dbReference type="SMART" id="SM00228">
    <property type="entry name" value="PDZ"/>
    <property type="match status" value="1"/>
</dbReference>
<gene>
    <name evidence="8" type="ORF">NONO_c64360</name>
</gene>
<dbReference type="InterPro" id="IPR036034">
    <property type="entry name" value="PDZ_sf"/>
</dbReference>
<dbReference type="SUPFAM" id="SSF50494">
    <property type="entry name" value="Trypsin-like serine proteases"/>
    <property type="match status" value="1"/>
</dbReference>
<feature type="compositionally biased region" description="Low complexity" evidence="5">
    <location>
        <begin position="67"/>
        <end position="76"/>
    </location>
</feature>
<sequence>MVAQVEFTNVTTESTPSNNTSDSAAHRGNLRPSDAPVLGPRPVYRPDIDKHTARAFRRPEGQAGTFAAPAPAAAAAPRHDTPELVNRPPDSVLAEAFGRPAGSDELLQRDPDAATEAAPASTPPDPWRDPEAAARLGDPAIHTPAPAALPPGVKLSTREVLFGGKVAPKALAILGIVALAIGVVGGLVGRFTAENTSALTSRKVALQQESNSDKPHSQVAKVADAVLPSVVSIRETVGDNGALGSGVVIDGNGYIVTNNHVISMAAKENSDRAKIQVSFSDGTQAPAKLVGRDTKTDLAVLKVDVKNLTVARLGKSSDVQVGDDVLAIGSPLGLNKTVTSGIVSALHRAIQESPEAGDDTAGAFDAVQTDAAINHGNSGGALVDGEGRLIGINTAIRSESGGSVGLGFAIPVDLVKQVSQTLIRDGVVFHPWLGVTARSKQVENDAMSGAQVADVVGGSPAAKAGIAEGDVIVKVGDRQVTEPAELTVAVMSHQIGETVNVQLIRDGRQVEVPVTLESDKNAPQPPQ</sequence>
<dbReference type="PROSITE" id="PS50106">
    <property type="entry name" value="PDZ"/>
    <property type="match status" value="1"/>
</dbReference>
<dbReference type="EMBL" id="CP006850">
    <property type="protein sequence ID" value="AHH21206.1"/>
    <property type="molecule type" value="Genomic_DNA"/>
</dbReference>
<name>W5TVJ5_9NOCA</name>
<evidence type="ECO:0000256" key="4">
    <source>
        <dbReference type="ARBA" id="ARBA00022825"/>
    </source>
</evidence>
<dbReference type="PANTHER" id="PTHR43343">
    <property type="entry name" value="PEPTIDASE S12"/>
    <property type="match status" value="1"/>
</dbReference>
<dbReference type="AlphaFoldDB" id="W5TVJ5"/>
<organism evidence="8 9">
    <name type="scientific">Nocardia nova SH22a</name>
    <dbReference type="NCBI Taxonomy" id="1415166"/>
    <lineage>
        <taxon>Bacteria</taxon>
        <taxon>Bacillati</taxon>
        <taxon>Actinomycetota</taxon>
        <taxon>Actinomycetes</taxon>
        <taxon>Mycobacteriales</taxon>
        <taxon>Nocardiaceae</taxon>
        <taxon>Nocardia</taxon>
    </lineage>
</organism>
<dbReference type="eggNOG" id="COG0265">
    <property type="taxonomic scope" value="Bacteria"/>
</dbReference>
<dbReference type="OrthoDB" id="9758917at2"/>
<reference evidence="8 9" key="1">
    <citation type="journal article" date="2014" name="Appl. Environ. Microbiol.">
        <title>Insights into the Microbial Degradation of Rubber and Gutta-Percha by Analysis of the Complete Genome of Nocardia nova SH22a.</title>
        <authorList>
            <person name="Luo Q."/>
            <person name="Hiessl S."/>
            <person name="Poehlein A."/>
            <person name="Daniel R."/>
            <person name="Steinbuchel A."/>
        </authorList>
    </citation>
    <scope>NUCLEOTIDE SEQUENCE [LARGE SCALE GENOMIC DNA]</scope>
    <source>
        <strain evidence="8">SH22a</strain>
    </source>
</reference>
<dbReference type="InterPro" id="IPR009003">
    <property type="entry name" value="Peptidase_S1_PA"/>
</dbReference>
<feature type="domain" description="PDZ" evidence="7">
    <location>
        <begin position="411"/>
        <end position="507"/>
    </location>
</feature>
<dbReference type="GO" id="GO:0004252">
    <property type="term" value="F:serine-type endopeptidase activity"/>
    <property type="evidence" value="ECO:0007669"/>
    <property type="project" value="InterPro"/>
</dbReference>
<keyword evidence="9" id="KW-1185">Reference proteome</keyword>
<dbReference type="Pfam" id="PF13180">
    <property type="entry name" value="PDZ_2"/>
    <property type="match status" value="1"/>
</dbReference>
<accession>W5TVJ5</accession>
<feature type="region of interest" description="Disordered" evidence="5">
    <location>
        <begin position="111"/>
        <end position="132"/>
    </location>
</feature>
<keyword evidence="4" id="KW-0720">Serine protease</keyword>
<dbReference type="Gene3D" id="2.40.10.120">
    <property type="match status" value="1"/>
</dbReference>
<dbReference type="PATRIC" id="fig|1415166.3.peg.6617"/>
<proteinExistence type="inferred from homology"/>
<dbReference type="InterPro" id="IPR001478">
    <property type="entry name" value="PDZ"/>
</dbReference>
<dbReference type="PRINTS" id="PR00834">
    <property type="entry name" value="PROTEASES2C"/>
</dbReference>
<evidence type="ECO:0000256" key="2">
    <source>
        <dbReference type="ARBA" id="ARBA00022670"/>
    </source>
</evidence>
<evidence type="ECO:0000313" key="8">
    <source>
        <dbReference type="EMBL" id="AHH21206.1"/>
    </source>
</evidence>
<feature type="transmembrane region" description="Helical" evidence="6">
    <location>
        <begin position="171"/>
        <end position="193"/>
    </location>
</feature>
<dbReference type="Proteomes" id="UP000019150">
    <property type="component" value="Chromosome"/>
</dbReference>
<keyword evidence="6" id="KW-0472">Membrane</keyword>
<dbReference type="KEGG" id="nno:NONO_c64360"/>
<comment type="similarity">
    <text evidence="1">Belongs to the peptidase S1C family.</text>
</comment>
<keyword evidence="6" id="KW-0812">Transmembrane</keyword>
<dbReference type="Pfam" id="PF13365">
    <property type="entry name" value="Trypsin_2"/>
    <property type="match status" value="1"/>
</dbReference>
<dbReference type="RefSeq" id="WP_051495175.1">
    <property type="nucleotide sequence ID" value="NZ_CP006850.1"/>
</dbReference>